<evidence type="ECO:0000313" key="2">
    <source>
        <dbReference type="EMBL" id="BAA36627.1"/>
    </source>
</evidence>
<dbReference type="PIR" id="T13510">
    <property type="entry name" value="T13510"/>
</dbReference>
<dbReference type="NCBIfam" id="TIGR01558">
    <property type="entry name" value="sm_term_P27"/>
    <property type="match status" value="1"/>
</dbReference>
<reference evidence="1 3" key="2">
    <citation type="journal article" date="2013" name="Genome Announc.">
        <title>Complete Genome Sequence of Bacillus subtilis Phage phi105.</title>
        <authorList>
            <person name="Zeigler D.R."/>
        </authorList>
    </citation>
    <scope>NUCLEOTIDE SEQUENCE [LARGE SCALE GENOMIC DNA]</scope>
</reference>
<dbReference type="Proteomes" id="UP000002667">
    <property type="component" value="Segment"/>
</dbReference>
<proteinExistence type="predicted"/>
<dbReference type="InterPro" id="IPR006448">
    <property type="entry name" value="Phage_term_ssu_P27"/>
</dbReference>
<dbReference type="OrthoDB" id="11862at10239"/>
<keyword evidence="3" id="KW-1185">Reference proteome</keyword>
<reference evidence="2 4" key="1">
    <citation type="submission" date="1998-07" db="EMBL/GenBank/DDBJ databases">
        <title>Complete nucleotide sequence of Bacillus subtilis phage phi-105.</title>
        <authorList>
            <person name="Kobayashi K."/>
            <person name="Okamura K."/>
            <person name="Inoue T."/>
            <person name="Sato T."/>
            <person name="Kobayashi Y."/>
        </authorList>
    </citation>
    <scope>NUCLEOTIDE SEQUENCE</scope>
</reference>
<dbReference type="EMBL" id="AB016282">
    <property type="protein sequence ID" value="BAA36627.1"/>
    <property type="molecule type" value="Genomic_DNA"/>
</dbReference>
<dbReference type="RefSeq" id="NP_690754.1">
    <property type="nucleotide sequence ID" value="NC_004167.1"/>
</dbReference>
<dbReference type="KEGG" id="vg:955214"/>
<evidence type="ECO:0000313" key="4">
    <source>
        <dbReference type="Proteomes" id="UP000008338"/>
    </source>
</evidence>
<evidence type="ECO:0000313" key="1">
    <source>
        <dbReference type="EMBL" id="ADF59134.1"/>
    </source>
</evidence>
<accession>Q9ZXG2</accession>
<name>Q9ZXG2_BPPH1</name>
<dbReference type="Proteomes" id="UP000008338">
    <property type="component" value="Segment"/>
</dbReference>
<evidence type="ECO:0000313" key="3">
    <source>
        <dbReference type="Proteomes" id="UP000002667"/>
    </source>
</evidence>
<gene>
    <name evidence="1" type="ORF">PHI105_00005</name>
</gene>
<protein>
    <submittedName>
        <fullName evidence="2">ORF21</fullName>
    </submittedName>
    <submittedName>
        <fullName evidence="1">Phage terminase, small subunit, putative, P27 family</fullName>
    </submittedName>
</protein>
<sequence>MARPRQPVDLLLVKGKKNLTKQEIEERRAQEVKAPNDKVKAPSYLPKDLKREFKKIADELKNIGIMTNLDVDALARFLFAQKQYLEMTEVLLETPITALVEDDDGNKFEVANKTYSDLLINQDKLFKQCRQASSDLGLTISSRCKLVIPKKDDGKPKSKEEERFGGRM</sequence>
<organismHost>
    <name type="scientific">Bacillus subtilis</name>
    <dbReference type="NCBI Taxonomy" id="1423"/>
</organismHost>
<organism evidence="2 4">
    <name type="scientific">Bacillus phage phi105</name>
    <name type="common">Bacteriophage phi-105</name>
    <dbReference type="NCBI Taxonomy" id="10717"/>
    <lineage>
        <taxon>Viruses</taxon>
        <taxon>Duplodnaviria</taxon>
        <taxon>Heunggongvirae</taxon>
        <taxon>Uroviricota</taxon>
        <taxon>Caudoviricetes</taxon>
        <taxon>Spizizenvirus</taxon>
        <taxon>Spizizenvirus sv105</taxon>
    </lineage>
</organism>
<dbReference type="Pfam" id="PF05119">
    <property type="entry name" value="Terminase_4"/>
    <property type="match status" value="1"/>
</dbReference>
<dbReference type="EMBL" id="HM072038">
    <property type="protein sequence ID" value="ADF59134.1"/>
    <property type="molecule type" value="Genomic_DNA"/>
</dbReference>